<keyword evidence="2" id="KW-1185">Reference proteome</keyword>
<proteinExistence type="predicted"/>
<dbReference type="EMBL" id="JAEMHM010000006">
    <property type="protein sequence ID" value="MBJ6724839.1"/>
    <property type="molecule type" value="Genomic_DNA"/>
</dbReference>
<protein>
    <submittedName>
        <fullName evidence="1">Class I SAM-dependent methyltransferase</fullName>
    </submittedName>
</protein>
<keyword evidence="1" id="KW-0808">Transferase</keyword>
<accession>A0A8J7JF44</accession>
<comment type="caution">
    <text evidence="1">The sequence shown here is derived from an EMBL/GenBank/DDBJ whole genome shotgun (WGS) entry which is preliminary data.</text>
</comment>
<organism evidence="1 2">
    <name type="scientific">Geomesophilobacter sediminis</name>
    <dbReference type="NCBI Taxonomy" id="2798584"/>
    <lineage>
        <taxon>Bacteria</taxon>
        <taxon>Pseudomonadati</taxon>
        <taxon>Thermodesulfobacteriota</taxon>
        <taxon>Desulfuromonadia</taxon>
        <taxon>Geobacterales</taxon>
        <taxon>Geobacteraceae</taxon>
        <taxon>Geomesophilobacter</taxon>
    </lineage>
</organism>
<name>A0A8J7JF44_9BACT</name>
<dbReference type="Gene3D" id="3.40.50.150">
    <property type="entry name" value="Vaccinia Virus protein VP39"/>
    <property type="match status" value="1"/>
</dbReference>
<dbReference type="Proteomes" id="UP000636888">
    <property type="component" value="Unassembled WGS sequence"/>
</dbReference>
<dbReference type="GO" id="GO:0032259">
    <property type="term" value="P:methylation"/>
    <property type="evidence" value="ECO:0007669"/>
    <property type="project" value="UniProtKB-KW"/>
</dbReference>
<gene>
    <name evidence="1" type="ORF">JFN93_08985</name>
</gene>
<dbReference type="PANTHER" id="PTHR43861">
    <property type="entry name" value="TRANS-ACONITATE 2-METHYLTRANSFERASE-RELATED"/>
    <property type="match status" value="1"/>
</dbReference>
<dbReference type="CDD" id="cd02440">
    <property type="entry name" value="AdoMet_MTases"/>
    <property type="match status" value="1"/>
</dbReference>
<dbReference type="AlphaFoldDB" id="A0A8J7JF44"/>
<evidence type="ECO:0000313" key="2">
    <source>
        <dbReference type="Proteomes" id="UP000636888"/>
    </source>
</evidence>
<dbReference type="RefSeq" id="WP_199383725.1">
    <property type="nucleotide sequence ID" value="NZ_JAEMHM010000006.1"/>
</dbReference>
<evidence type="ECO:0000313" key="1">
    <source>
        <dbReference type="EMBL" id="MBJ6724839.1"/>
    </source>
</evidence>
<sequence>MHSGEIICSKDDVRVIDCTVCGYRHLLPVPDKEFIASFYKKQYFVTTQDDYYEKQLADNDYLNFCFSEYLAEIGRHVGSGARSLLDIGCGSGLFLKYCHDAGWEVTGVEPSLSGISDFARQHGITIHEQEFDHRLFAGKRFSVVTLNNVLEHVIEPQSVCREIYDHLLEEGGILQVKVPNDFSPLQTMLQESRNFRPYWISHPDHINYFDRESLLRLVGKAGFTFIGGTVTFPLEMYLMMGLNYVEEPAVGKSIHSQRVNFEYVFRDAEKLDLKRDLYARFFELGIGRELIAYFKK</sequence>
<reference evidence="1" key="1">
    <citation type="submission" date="2020-12" db="EMBL/GenBank/DDBJ databases">
        <title>Geomonas sp. Red875, isolated from river sediment.</title>
        <authorList>
            <person name="Xu Z."/>
            <person name="Zhang Z."/>
            <person name="Masuda Y."/>
            <person name="Itoh H."/>
            <person name="Senoo K."/>
        </authorList>
    </citation>
    <scope>NUCLEOTIDE SEQUENCE</scope>
    <source>
        <strain evidence="1">Red875</strain>
    </source>
</reference>
<dbReference type="GO" id="GO:0008168">
    <property type="term" value="F:methyltransferase activity"/>
    <property type="evidence" value="ECO:0007669"/>
    <property type="project" value="UniProtKB-KW"/>
</dbReference>
<dbReference type="InterPro" id="IPR029063">
    <property type="entry name" value="SAM-dependent_MTases_sf"/>
</dbReference>
<dbReference type="SUPFAM" id="SSF53335">
    <property type="entry name" value="S-adenosyl-L-methionine-dependent methyltransferases"/>
    <property type="match status" value="1"/>
</dbReference>
<dbReference type="Pfam" id="PF13489">
    <property type="entry name" value="Methyltransf_23"/>
    <property type="match status" value="1"/>
</dbReference>
<keyword evidence="1" id="KW-0489">Methyltransferase</keyword>
<dbReference type="PANTHER" id="PTHR43861:SF6">
    <property type="entry name" value="METHYLTRANSFERASE TYPE 11"/>
    <property type="match status" value="1"/>
</dbReference>